<dbReference type="RefSeq" id="WP_012829940.1">
    <property type="nucleotide sequence ID" value="NC_013440.1"/>
</dbReference>
<name>D0LSX0_HALO1</name>
<dbReference type="PANTHER" id="PTHR34405">
    <property type="entry name" value="CRISPR-ASSOCIATED ENDORIBONUCLEASE CAS2"/>
    <property type="match status" value="1"/>
</dbReference>
<proteinExistence type="inferred from homology"/>
<evidence type="ECO:0000256" key="5">
    <source>
        <dbReference type="ARBA" id="ARBA00022759"/>
    </source>
</evidence>
<dbReference type="NCBIfam" id="TIGR01573">
    <property type="entry name" value="cas2"/>
    <property type="match status" value="1"/>
</dbReference>
<dbReference type="OrthoDB" id="9798176at2"/>
<evidence type="ECO:0000256" key="2">
    <source>
        <dbReference type="ARBA" id="ARBA00009959"/>
    </source>
</evidence>
<dbReference type="Pfam" id="PF09827">
    <property type="entry name" value="CRISPR_Cas2"/>
    <property type="match status" value="1"/>
</dbReference>
<keyword evidence="4 9" id="KW-0479">Metal-binding</keyword>
<comment type="cofactor">
    <cofactor evidence="1 9">
        <name>Mg(2+)</name>
        <dbReference type="ChEBI" id="CHEBI:18420"/>
    </cofactor>
</comment>
<keyword evidence="8 9" id="KW-0051">Antiviral defense</keyword>
<keyword evidence="11" id="KW-1185">Reference proteome</keyword>
<comment type="function">
    <text evidence="9">CRISPR (clustered regularly interspaced short palindromic repeat), is an adaptive immune system that provides protection against mobile genetic elements (viruses, transposable elements and conjugative plasmids). CRISPR clusters contain sequences complementary to antecedent mobile elements and target invading nucleic acids. CRISPR clusters are transcribed and processed into CRISPR RNA (crRNA). Functions as a ssRNA-specific endoribonuclease. Involved in the integration of spacer DNA into the CRISPR cassette.</text>
</comment>
<protein>
    <recommendedName>
        <fullName evidence="9">CRISPR-associated endoribonuclease Cas2</fullName>
        <ecNumber evidence="9">3.1.-.-</ecNumber>
    </recommendedName>
</protein>
<evidence type="ECO:0000256" key="9">
    <source>
        <dbReference type="HAMAP-Rule" id="MF_01471"/>
    </source>
</evidence>
<dbReference type="GO" id="GO:0046872">
    <property type="term" value="F:metal ion binding"/>
    <property type="evidence" value="ECO:0007669"/>
    <property type="project" value="UniProtKB-UniRule"/>
</dbReference>
<dbReference type="GO" id="GO:0051607">
    <property type="term" value="P:defense response to virus"/>
    <property type="evidence" value="ECO:0007669"/>
    <property type="project" value="UniProtKB-UniRule"/>
</dbReference>
<evidence type="ECO:0000256" key="3">
    <source>
        <dbReference type="ARBA" id="ARBA00022722"/>
    </source>
</evidence>
<organism evidence="10 11">
    <name type="scientific">Haliangium ochraceum (strain DSM 14365 / JCM 11303 / SMP-2)</name>
    <dbReference type="NCBI Taxonomy" id="502025"/>
    <lineage>
        <taxon>Bacteria</taxon>
        <taxon>Pseudomonadati</taxon>
        <taxon>Myxococcota</taxon>
        <taxon>Polyangia</taxon>
        <taxon>Haliangiales</taxon>
        <taxon>Kofleriaceae</taxon>
        <taxon>Haliangium</taxon>
    </lineage>
</organism>
<comment type="similarity">
    <text evidence="2 9">Belongs to the CRISPR-associated endoribonuclease Cas2 protein family.</text>
</comment>
<keyword evidence="6 9" id="KW-0378">Hydrolase</keyword>
<gene>
    <name evidence="9" type="primary">cas2</name>
    <name evidence="10" type="ordered locus">Hoch_4853</name>
</gene>
<dbReference type="GO" id="GO:0043571">
    <property type="term" value="P:maintenance of CRISPR repeat elements"/>
    <property type="evidence" value="ECO:0007669"/>
    <property type="project" value="UniProtKB-UniRule"/>
</dbReference>
<dbReference type="Gene3D" id="3.30.70.240">
    <property type="match status" value="1"/>
</dbReference>
<keyword evidence="5 9" id="KW-0255">Endonuclease</keyword>
<dbReference type="SUPFAM" id="SSF143430">
    <property type="entry name" value="TTP0101/SSO1404-like"/>
    <property type="match status" value="1"/>
</dbReference>
<dbReference type="PANTHER" id="PTHR34405:SF3">
    <property type="entry name" value="CRISPR-ASSOCIATED ENDORIBONUCLEASE CAS2 3"/>
    <property type="match status" value="1"/>
</dbReference>
<dbReference type="Proteomes" id="UP000001880">
    <property type="component" value="Chromosome"/>
</dbReference>
<evidence type="ECO:0000256" key="6">
    <source>
        <dbReference type="ARBA" id="ARBA00022801"/>
    </source>
</evidence>
<comment type="subunit">
    <text evidence="9">Homodimer, forms a heterotetramer with a Cas1 homodimer.</text>
</comment>
<dbReference type="KEGG" id="hoh:Hoch_4853"/>
<dbReference type="STRING" id="502025.Hoch_4853"/>
<sequence>MSNRTTFIVCYDICDARRLRLVYKVMRGYGQHLQYSVFRCDLSASERVKLATELEDIVHHGDDQVMFVPLGPPEGFNATNFETIGRPMQTFERHAVVV</sequence>
<evidence type="ECO:0000313" key="11">
    <source>
        <dbReference type="Proteomes" id="UP000001880"/>
    </source>
</evidence>
<dbReference type="GO" id="GO:0016787">
    <property type="term" value="F:hydrolase activity"/>
    <property type="evidence" value="ECO:0007669"/>
    <property type="project" value="UniProtKB-KW"/>
</dbReference>
<dbReference type="EC" id="3.1.-.-" evidence="9"/>
<evidence type="ECO:0000256" key="1">
    <source>
        <dbReference type="ARBA" id="ARBA00001946"/>
    </source>
</evidence>
<evidence type="ECO:0000256" key="7">
    <source>
        <dbReference type="ARBA" id="ARBA00022842"/>
    </source>
</evidence>
<dbReference type="InterPro" id="IPR021127">
    <property type="entry name" value="CRISPR_associated_Cas2"/>
</dbReference>
<feature type="binding site" evidence="9">
    <location>
        <position position="12"/>
    </location>
    <ligand>
        <name>Mg(2+)</name>
        <dbReference type="ChEBI" id="CHEBI:18420"/>
        <note>catalytic</note>
    </ligand>
</feature>
<dbReference type="HAMAP" id="MF_01471">
    <property type="entry name" value="Cas2"/>
    <property type="match status" value="1"/>
</dbReference>
<evidence type="ECO:0000256" key="4">
    <source>
        <dbReference type="ARBA" id="ARBA00022723"/>
    </source>
</evidence>
<dbReference type="AlphaFoldDB" id="D0LSX0"/>
<evidence type="ECO:0000313" key="10">
    <source>
        <dbReference type="EMBL" id="ACY17342.1"/>
    </source>
</evidence>
<dbReference type="GO" id="GO:0004521">
    <property type="term" value="F:RNA endonuclease activity"/>
    <property type="evidence" value="ECO:0007669"/>
    <property type="project" value="InterPro"/>
</dbReference>
<dbReference type="EMBL" id="CP001804">
    <property type="protein sequence ID" value="ACY17342.1"/>
    <property type="molecule type" value="Genomic_DNA"/>
</dbReference>
<dbReference type="InterPro" id="IPR019199">
    <property type="entry name" value="Virulence_VapD/CRISPR_Cas2"/>
</dbReference>
<reference evidence="10 11" key="1">
    <citation type="journal article" date="2010" name="Stand. Genomic Sci.">
        <title>Complete genome sequence of Haliangium ochraceum type strain (SMP-2).</title>
        <authorList>
            <consortium name="US DOE Joint Genome Institute (JGI-PGF)"/>
            <person name="Ivanova N."/>
            <person name="Daum C."/>
            <person name="Lang E."/>
            <person name="Abt B."/>
            <person name="Kopitz M."/>
            <person name="Saunders E."/>
            <person name="Lapidus A."/>
            <person name="Lucas S."/>
            <person name="Glavina Del Rio T."/>
            <person name="Nolan M."/>
            <person name="Tice H."/>
            <person name="Copeland A."/>
            <person name="Cheng J.F."/>
            <person name="Chen F."/>
            <person name="Bruce D."/>
            <person name="Goodwin L."/>
            <person name="Pitluck S."/>
            <person name="Mavromatis K."/>
            <person name="Pati A."/>
            <person name="Mikhailova N."/>
            <person name="Chen A."/>
            <person name="Palaniappan K."/>
            <person name="Land M."/>
            <person name="Hauser L."/>
            <person name="Chang Y.J."/>
            <person name="Jeffries C.D."/>
            <person name="Detter J.C."/>
            <person name="Brettin T."/>
            <person name="Rohde M."/>
            <person name="Goker M."/>
            <person name="Bristow J."/>
            <person name="Markowitz V."/>
            <person name="Eisen J.A."/>
            <person name="Hugenholtz P."/>
            <person name="Kyrpides N.C."/>
            <person name="Klenk H.P."/>
        </authorList>
    </citation>
    <scope>NUCLEOTIDE SEQUENCE [LARGE SCALE GENOMIC DNA]</scope>
    <source>
        <strain evidence="11">DSM 14365 / CIP 107738 / JCM 11303 / AJ 13395 / SMP-2</strain>
    </source>
</reference>
<dbReference type="eggNOG" id="COG1343">
    <property type="taxonomic scope" value="Bacteria"/>
</dbReference>
<keyword evidence="3 9" id="KW-0540">Nuclease</keyword>
<evidence type="ECO:0000256" key="8">
    <source>
        <dbReference type="ARBA" id="ARBA00023118"/>
    </source>
</evidence>
<dbReference type="CDD" id="cd09725">
    <property type="entry name" value="Cas2_I_II_III"/>
    <property type="match status" value="1"/>
</dbReference>
<keyword evidence="7 9" id="KW-0460">Magnesium</keyword>
<dbReference type="HOGENOM" id="CLU_161124_3_1_7"/>
<accession>D0LSX0</accession>